<reference evidence="1 2" key="1">
    <citation type="submission" date="2016-10" db="EMBL/GenBank/DDBJ databases">
        <authorList>
            <person name="de Groot N.N."/>
        </authorList>
    </citation>
    <scope>NUCLEOTIDE SEQUENCE [LARGE SCALE GENOMIC DNA]</scope>
    <source>
        <strain evidence="1 2">DSM 22789</strain>
    </source>
</reference>
<gene>
    <name evidence="1" type="ORF">SAMN05660206_10169</name>
</gene>
<keyword evidence="2" id="KW-1185">Reference proteome</keyword>
<proteinExistence type="predicted"/>
<name>A0A1I6NSL4_9SPHI</name>
<sequence length="123" mass="14757">MNTPNTFELNIAIPKMLFSSVLQKPELLLELMGEEQKQNLKEYLFDQLQDKDGSPEIDEMRIHALKYQEENGQGSFRLHFMINRRFCCSDIEACRTDYVDFKFEYLQEDFRATAHYFNWELNN</sequence>
<dbReference type="EMBL" id="FOZZ01000001">
    <property type="protein sequence ID" value="SFS30982.1"/>
    <property type="molecule type" value="Genomic_DNA"/>
</dbReference>
<dbReference type="STRING" id="683125.SAMN05660206_10169"/>
<dbReference type="AlphaFoldDB" id="A0A1I6NSL4"/>
<dbReference type="Proteomes" id="UP000198785">
    <property type="component" value="Unassembled WGS sequence"/>
</dbReference>
<protein>
    <submittedName>
        <fullName evidence="1">Uncharacterized protein</fullName>
    </submittedName>
</protein>
<organism evidence="1 2">
    <name type="scientific">Sphingobacterium wenxiniae</name>
    <dbReference type="NCBI Taxonomy" id="683125"/>
    <lineage>
        <taxon>Bacteria</taxon>
        <taxon>Pseudomonadati</taxon>
        <taxon>Bacteroidota</taxon>
        <taxon>Sphingobacteriia</taxon>
        <taxon>Sphingobacteriales</taxon>
        <taxon>Sphingobacteriaceae</taxon>
        <taxon>Sphingobacterium</taxon>
    </lineage>
</organism>
<evidence type="ECO:0000313" key="1">
    <source>
        <dbReference type="EMBL" id="SFS30982.1"/>
    </source>
</evidence>
<accession>A0A1I6NSL4</accession>
<dbReference type="RefSeq" id="WP_093363184.1">
    <property type="nucleotide sequence ID" value="NZ_FOZZ01000001.1"/>
</dbReference>
<dbReference type="OrthoDB" id="709733at2"/>
<evidence type="ECO:0000313" key="2">
    <source>
        <dbReference type="Proteomes" id="UP000198785"/>
    </source>
</evidence>